<accession>A0ABW2XSJ9</accession>
<protein>
    <submittedName>
        <fullName evidence="2">DUF1266 domain-containing protein</fullName>
    </submittedName>
</protein>
<dbReference type="Proteomes" id="UP001597063">
    <property type="component" value="Unassembled WGS sequence"/>
</dbReference>
<proteinExistence type="predicted"/>
<evidence type="ECO:0000313" key="3">
    <source>
        <dbReference type="Proteomes" id="UP001597063"/>
    </source>
</evidence>
<dbReference type="InterPro" id="IPR009677">
    <property type="entry name" value="DUF1266"/>
</dbReference>
<dbReference type="InterPro" id="IPR036834">
    <property type="entry name" value="Bcl-2-like_sf"/>
</dbReference>
<organism evidence="2 3">
    <name type="scientific">Actinomadura fibrosa</name>
    <dbReference type="NCBI Taxonomy" id="111802"/>
    <lineage>
        <taxon>Bacteria</taxon>
        <taxon>Bacillati</taxon>
        <taxon>Actinomycetota</taxon>
        <taxon>Actinomycetes</taxon>
        <taxon>Streptosporangiales</taxon>
        <taxon>Thermomonosporaceae</taxon>
        <taxon>Actinomadura</taxon>
    </lineage>
</organism>
<dbReference type="RefSeq" id="WP_378324714.1">
    <property type="nucleotide sequence ID" value="NZ_JBHTGP010000017.1"/>
</dbReference>
<dbReference type="EMBL" id="JBHTGP010000017">
    <property type="protein sequence ID" value="MFD0689448.1"/>
    <property type="molecule type" value="Genomic_DNA"/>
</dbReference>
<comment type="caution">
    <text evidence="2">The sequence shown here is derived from an EMBL/GenBank/DDBJ whole genome shotgun (WGS) entry which is preliminary data.</text>
</comment>
<reference evidence="3" key="1">
    <citation type="journal article" date="2019" name="Int. J. Syst. Evol. Microbiol.">
        <title>The Global Catalogue of Microorganisms (GCM) 10K type strain sequencing project: providing services to taxonomists for standard genome sequencing and annotation.</title>
        <authorList>
            <consortium name="The Broad Institute Genomics Platform"/>
            <consortium name="The Broad Institute Genome Sequencing Center for Infectious Disease"/>
            <person name="Wu L."/>
            <person name="Ma J."/>
        </authorList>
    </citation>
    <scope>NUCLEOTIDE SEQUENCE [LARGE SCALE GENOMIC DNA]</scope>
    <source>
        <strain evidence="3">JCM 9371</strain>
    </source>
</reference>
<name>A0ABW2XSJ9_9ACTN</name>
<sequence length="416" mass="45283">MTFDTGATLDRARKYERQGRPGEAAAAFGSAAEALEARGDLASGAAARARQARALAAAGSTGEAQRILDMVERGTASLPGEVRAVVDGQAAHVLAAAGRTAEAARRAWASMSGFASLHDIKRADVAGLHAARLILRDAGPRGALRPLRELLAQMPPGGQGHRQVAALLAEAERRPDRDYDVLVTDPDGVPWGRVAAALAVGAHLAVGNGVAWNSLADSDENPRDDRMLLERDWGITDPASWREQMDRLLDAENSDPAIQMMLDRRGRGTDPRAWREAIAGWCRERDIAEGTIRELCDMSGLILRYEARFRADGLLAPDGRVESVYGYDFGRAVNMARWGLNAGYCDAEEAEKCVLLAGHRAHQVYPSWESFSAGYVLGRMLRFDEGEFGEWYERSLAGHRILAEDPASPWRRMAWG</sequence>
<keyword evidence="3" id="KW-1185">Reference proteome</keyword>
<feature type="domain" description="DUF1266" evidence="1">
    <location>
        <begin position="229"/>
        <end position="415"/>
    </location>
</feature>
<dbReference type="Pfam" id="PF06889">
    <property type="entry name" value="DUF1266"/>
    <property type="match status" value="1"/>
</dbReference>
<dbReference type="SUPFAM" id="SSF56854">
    <property type="entry name" value="Bcl-2 inhibitors of programmed cell death"/>
    <property type="match status" value="1"/>
</dbReference>
<evidence type="ECO:0000313" key="2">
    <source>
        <dbReference type="EMBL" id="MFD0689448.1"/>
    </source>
</evidence>
<gene>
    <name evidence="2" type="ORF">ACFQZM_33525</name>
</gene>
<evidence type="ECO:0000259" key="1">
    <source>
        <dbReference type="Pfam" id="PF06889"/>
    </source>
</evidence>